<evidence type="ECO:0000313" key="2">
    <source>
        <dbReference type="Proteomes" id="UP000188605"/>
    </source>
</evidence>
<gene>
    <name evidence="1" type="ORF">AN396_08360</name>
</gene>
<accession>A0ACC8XAP3</accession>
<name>A0ACC8XAP3_9FIRM</name>
<organism evidence="1 2">
    <name type="scientific">Candidatus Epulonipiscium fishelsonii</name>
    <dbReference type="NCBI Taxonomy" id="77094"/>
    <lineage>
        <taxon>Bacteria</taxon>
        <taxon>Bacillati</taxon>
        <taxon>Bacillota</taxon>
        <taxon>Clostridia</taxon>
        <taxon>Lachnospirales</taxon>
        <taxon>Lachnospiraceae</taxon>
        <taxon>Candidatus Epulonipiscium</taxon>
    </lineage>
</organism>
<reference evidence="1" key="1">
    <citation type="submission" date="2016-08" db="EMBL/GenBank/DDBJ databases">
        <authorList>
            <person name="Ngugi D.K."/>
            <person name="Miyake S."/>
            <person name="Stingl U."/>
        </authorList>
    </citation>
    <scope>NUCLEOTIDE SEQUENCE</scope>
    <source>
        <strain evidence="1">SCG-B11WGA-EpuloA1</strain>
    </source>
</reference>
<keyword evidence="2" id="KW-1185">Reference proteome</keyword>
<sequence length="513" mass="58956">MLKKGLKLLTSRLFIVGVLILVQVIVLTLFIIRLSEYFTYAYFLFATLSLIVVLYIVNRDDNPSYKLAWIVPIMAFPIIGGPFYLMFGGKQASNNLKAQIKYSLEKTLSFCNQDKDVIQEISMQDKSAANQSAYIHKHSFLPIYKNTTTKYLSSGEAFFERLLEELEKAEHFIFMEYFIVEQGKMWNTILEVLAKKASAGVEVRMMYDDAGTITVLPYKYHDHLESLGIKTVVFNKLNPTLSIYMNNRDHRKITVIDGHTGFIGGVNLADEYINEVEKFGHWKDAALYLKGDAVWSLSLMFIQVWNFSTEDKLFNFLHYKPHENYTQPFESDGYVQPYGDSPLDNESTGESVYLNIINRAKDYVYINTPYFIVDNEIITALSLASKSGVEIIIVTPHIEDKWYAHVLTRSYYAQLIKAGIKVYEYTPGFIHSKTFVCDDEIGVVGTINLDYRSLYLHFECGVWMYKTKSVLEIKDDFLKTLEICKPITLEEAQNIKWGTKAVASVLKLFSPLM</sequence>
<evidence type="ECO:0000313" key="1">
    <source>
        <dbReference type="EMBL" id="ONI39407.1"/>
    </source>
</evidence>
<protein>
    <submittedName>
        <fullName evidence="1">Cardiolipin synthase</fullName>
    </submittedName>
</protein>
<dbReference type="EMBL" id="LJDB01000064">
    <property type="protein sequence ID" value="ONI39407.1"/>
    <property type="molecule type" value="Genomic_DNA"/>
</dbReference>
<proteinExistence type="predicted"/>
<dbReference type="Proteomes" id="UP000188605">
    <property type="component" value="Unassembled WGS sequence"/>
</dbReference>
<comment type="caution">
    <text evidence="1">The sequence shown here is derived from an EMBL/GenBank/DDBJ whole genome shotgun (WGS) entry which is preliminary data.</text>
</comment>